<proteinExistence type="inferred from homology"/>
<gene>
    <name evidence="4" type="ORF">Ahu01nite_009400</name>
</gene>
<dbReference type="InterPro" id="IPR001128">
    <property type="entry name" value="Cyt_P450"/>
</dbReference>
<dbReference type="SUPFAM" id="SSF48264">
    <property type="entry name" value="Cytochrome P450"/>
    <property type="match status" value="1"/>
</dbReference>
<dbReference type="PANTHER" id="PTHR46696:SF1">
    <property type="entry name" value="CYTOCHROME P450 YJIB-RELATED"/>
    <property type="match status" value="1"/>
</dbReference>
<dbReference type="Proteomes" id="UP000603200">
    <property type="component" value="Unassembled WGS sequence"/>
</dbReference>
<dbReference type="Pfam" id="PF00067">
    <property type="entry name" value="p450"/>
    <property type="match status" value="1"/>
</dbReference>
<dbReference type="PRINTS" id="PR00359">
    <property type="entry name" value="BP450"/>
</dbReference>
<dbReference type="PRINTS" id="PR00385">
    <property type="entry name" value="P450"/>
</dbReference>
<dbReference type="CDD" id="cd11030">
    <property type="entry name" value="CYP105-like"/>
    <property type="match status" value="1"/>
</dbReference>
<dbReference type="PROSITE" id="PS00086">
    <property type="entry name" value="CYTOCHROME_P450"/>
    <property type="match status" value="1"/>
</dbReference>
<keyword evidence="2" id="KW-0408">Iron</keyword>
<keyword evidence="5" id="KW-1185">Reference proteome</keyword>
<dbReference type="PANTHER" id="PTHR46696">
    <property type="entry name" value="P450, PUTATIVE (EUROFUNG)-RELATED"/>
    <property type="match status" value="1"/>
</dbReference>
<feature type="region of interest" description="Disordered" evidence="3">
    <location>
        <begin position="1"/>
        <end position="20"/>
    </location>
</feature>
<comment type="caution">
    <text evidence="4">The sequence shown here is derived from an EMBL/GenBank/DDBJ whole genome shotgun (WGS) entry which is preliminary data.</text>
</comment>
<keyword evidence="2" id="KW-0349">Heme</keyword>
<protein>
    <submittedName>
        <fullName evidence="4">Cytochrome P450</fullName>
    </submittedName>
</protein>
<organism evidence="4 5">
    <name type="scientific">Winogradskya humida</name>
    <dbReference type="NCBI Taxonomy" id="113566"/>
    <lineage>
        <taxon>Bacteria</taxon>
        <taxon>Bacillati</taxon>
        <taxon>Actinomycetota</taxon>
        <taxon>Actinomycetes</taxon>
        <taxon>Micromonosporales</taxon>
        <taxon>Micromonosporaceae</taxon>
        <taxon>Winogradskya</taxon>
    </lineage>
</organism>
<dbReference type="Gene3D" id="1.10.630.10">
    <property type="entry name" value="Cytochrome P450"/>
    <property type="match status" value="1"/>
</dbReference>
<evidence type="ECO:0000256" key="1">
    <source>
        <dbReference type="ARBA" id="ARBA00010617"/>
    </source>
</evidence>
<keyword evidence="2" id="KW-0503">Monooxygenase</keyword>
<evidence type="ECO:0000256" key="3">
    <source>
        <dbReference type="SAM" id="MobiDB-lite"/>
    </source>
</evidence>
<comment type="similarity">
    <text evidence="1 2">Belongs to the cytochrome P450 family.</text>
</comment>
<keyword evidence="2" id="KW-0479">Metal-binding</keyword>
<dbReference type="InterPro" id="IPR002397">
    <property type="entry name" value="Cyt_P450_B"/>
</dbReference>
<dbReference type="EMBL" id="BOMN01000012">
    <property type="protein sequence ID" value="GIE17838.1"/>
    <property type="molecule type" value="Genomic_DNA"/>
</dbReference>
<dbReference type="InterPro" id="IPR017972">
    <property type="entry name" value="Cyt_P450_CS"/>
</dbReference>
<evidence type="ECO:0000313" key="4">
    <source>
        <dbReference type="EMBL" id="GIE17838.1"/>
    </source>
</evidence>
<keyword evidence="2" id="KW-0560">Oxidoreductase</keyword>
<evidence type="ECO:0000313" key="5">
    <source>
        <dbReference type="Proteomes" id="UP000603200"/>
    </source>
</evidence>
<dbReference type="InterPro" id="IPR036396">
    <property type="entry name" value="Cyt_P450_sf"/>
</dbReference>
<reference evidence="4 5" key="1">
    <citation type="submission" date="2021-01" db="EMBL/GenBank/DDBJ databases">
        <title>Whole genome shotgun sequence of Actinoplanes humidus NBRC 14915.</title>
        <authorList>
            <person name="Komaki H."/>
            <person name="Tamura T."/>
        </authorList>
    </citation>
    <scope>NUCLEOTIDE SEQUENCE [LARGE SCALE GENOMIC DNA]</scope>
    <source>
        <strain evidence="4 5">NBRC 14915</strain>
    </source>
</reference>
<dbReference type="RefSeq" id="WP_239158610.1">
    <property type="nucleotide sequence ID" value="NZ_BAAATV010000001.1"/>
</dbReference>
<accession>A0ABQ3ZGX4</accession>
<sequence length="399" mass="44006">MTIEATAPPVPDFPMRRGCPFDPPPQYGPMREDGPAFRVRLPDTTIAWVVPRYDDVRRLLVDPRISSDRTRPGYPFLTEDSRYLSKVRVFVGMDPPEHGPHRRMFIPGFTARRIKALRPAIEENVTQRLAELTAGPRPADLVTALALPVPTLAIAQLLGVPDEDYTRFAALTGGLMTENPPRELFDELLAFVRALVSAKCAEPGEDMLGRIAAEQVATGAMSVHELVVMALLLLFAGYETTANMIALGTLTLLQHPEQLAELRADPSLMPAAVDEMLRYLSIAELATCRTAVADIDLGEGVVIRAGEGVIPLGASANRDPAAFERPDEFDIHRTERHHLAFGYGPHQCIGANLARLELEIVFTALIRDFPGLRLAVPFGELRFKRDANLFGVHELPVTW</sequence>
<name>A0ABQ3ZGX4_9ACTN</name>
<evidence type="ECO:0000256" key="2">
    <source>
        <dbReference type="RuleBase" id="RU000461"/>
    </source>
</evidence>